<dbReference type="EMBL" id="CP106679">
    <property type="protein sequence ID" value="UXP30851.1"/>
    <property type="molecule type" value="Genomic_DNA"/>
</dbReference>
<protein>
    <submittedName>
        <fullName evidence="4">Polysaccharide deacetylase family protein</fullName>
    </submittedName>
</protein>
<sequence length="213" mass="24644">MSSFYFKRIPHVFRVLFPSVIWSGDKGKQTLYLTFDDGPSTHSTTQLLDILSEREVSATFFLSGSEVDHNPDLVQKIIDNNHQIANHAYHHVHGKSLGVNQFVDAVDCTQELIKQYVPVSPKLFRPPYGELSFRQYRAIRSAGYKVVMWSLMPGDFDTYITDQECLDILTRHTKAGDIIVLHDNEKCIERLKLILPQYLEYCLSRGYRFELLK</sequence>
<dbReference type="SUPFAM" id="SSF88713">
    <property type="entry name" value="Glycoside hydrolase/deacetylase"/>
    <property type="match status" value="1"/>
</dbReference>
<dbReference type="InterPro" id="IPR011330">
    <property type="entry name" value="Glyco_hydro/deAcase_b/a-brl"/>
</dbReference>
<organism evidence="4 5">
    <name type="scientific">Reichenbachiella agarivorans</name>
    <dbReference type="NCBI Taxonomy" id="2979464"/>
    <lineage>
        <taxon>Bacteria</taxon>
        <taxon>Pseudomonadati</taxon>
        <taxon>Bacteroidota</taxon>
        <taxon>Cytophagia</taxon>
        <taxon>Cytophagales</taxon>
        <taxon>Reichenbachiellaceae</taxon>
        <taxon>Reichenbachiella</taxon>
    </lineage>
</organism>
<evidence type="ECO:0000259" key="3">
    <source>
        <dbReference type="PROSITE" id="PS51677"/>
    </source>
</evidence>
<dbReference type="InterPro" id="IPR002509">
    <property type="entry name" value="NODB_dom"/>
</dbReference>
<proteinExistence type="predicted"/>
<dbReference type="PROSITE" id="PS51677">
    <property type="entry name" value="NODB"/>
    <property type="match status" value="1"/>
</dbReference>
<reference evidence="4" key="1">
    <citation type="submission" date="2022-09" db="EMBL/GenBank/DDBJ databases">
        <title>Comparative genomics and taxonomic characterization of three novel marine species of genus Reichenbachiella exhibiting antioxidant and polysaccharide degradation activities.</title>
        <authorList>
            <person name="Muhammad N."/>
            <person name="Lee Y.-J."/>
            <person name="Ko J."/>
            <person name="Kim S.-G."/>
        </authorList>
    </citation>
    <scope>NUCLEOTIDE SEQUENCE</scope>
    <source>
        <strain evidence="4">BKB1-1</strain>
    </source>
</reference>
<dbReference type="Proteomes" id="UP001065174">
    <property type="component" value="Chromosome"/>
</dbReference>
<name>A0ABY6CK15_9BACT</name>
<dbReference type="InterPro" id="IPR050248">
    <property type="entry name" value="Polysacc_deacetylase_ArnD"/>
</dbReference>
<accession>A0ABY6CK15</accession>
<evidence type="ECO:0000313" key="5">
    <source>
        <dbReference type="Proteomes" id="UP001065174"/>
    </source>
</evidence>
<dbReference type="Pfam" id="PF01522">
    <property type="entry name" value="Polysacc_deac_1"/>
    <property type="match status" value="1"/>
</dbReference>
<dbReference type="CDD" id="cd10959">
    <property type="entry name" value="CE4_NodB_like_3"/>
    <property type="match status" value="1"/>
</dbReference>
<gene>
    <name evidence="4" type="ORF">N6H18_10850</name>
</gene>
<keyword evidence="2" id="KW-0378">Hydrolase</keyword>
<feature type="domain" description="NodB homology" evidence="3">
    <location>
        <begin position="29"/>
        <end position="210"/>
    </location>
</feature>
<evidence type="ECO:0000256" key="2">
    <source>
        <dbReference type="ARBA" id="ARBA00022801"/>
    </source>
</evidence>
<dbReference type="RefSeq" id="WP_262308297.1">
    <property type="nucleotide sequence ID" value="NZ_CP106679.1"/>
</dbReference>
<evidence type="ECO:0000313" key="4">
    <source>
        <dbReference type="EMBL" id="UXP30851.1"/>
    </source>
</evidence>
<dbReference type="PANTHER" id="PTHR10587:SF133">
    <property type="entry name" value="CHITIN DEACETYLASE 1-RELATED"/>
    <property type="match status" value="1"/>
</dbReference>
<evidence type="ECO:0000256" key="1">
    <source>
        <dbReference type="ARBA" id="ARBA00022723"/>
    </source>
</evidence>
<dbReference type="Gene3D" id="3.20.20.370">
    <property type="entry name" value="Glycoside hydrolase/deacetylase"/>
    <property type="match status" value="1"/>
</dbReference>
<keyword evidence="5" id="KW-1185">Reference proteome</keyword>
<dbReference type="PANTHER" id="PTHR10587">
    <property type="entry name" value="GLYCOSYL TRANSFERASE-RELATED"/>
    <property type="match status" value="1"/>
</dbReference>
<keyword evidence="1" id="KW-0479">Metal-binding</keyword>